<organism evidence="1">
    <name type="scientific">Fusarium oxysporum f. sp. conglutinans race 2 54008</name>
    <dbReference type="NCBI Taxonomy" id="1089457"/>
    <lineage>
        <taxon>Eukaryota</taxon>
        <taxon>Fungi</taxon>
        <taxon>Dikarya</taxon>
        <taxon>Ascomycota</taxon>
        <taxon>Pezizomycotina</taxon>
        <taxon>Sordariomycetes</taxon>
        <taxon>Hypocreomycetidae</taxon>
        <taxon>Hypocreales</taxon>
        <taxon>Nectriaceae</taxon>
        <taxon>Fusarium</taxon>
        <taxon>Fusarium oxysporum species complex</taxon>
    </lineage>
</organism>
<dbReference type="OrthoDB" id="6499973at2759"/>
<name>X0H051_FUSOX</name>
<proteinExistence type="predicted"/>
<sequence length="244" mass="28648">MYPPIEELIDHVWSPPRGVKRQQKSRHHPDNLQYYCQWGYTIYRTYYSPESDRYWNVLLNSLMQQTRLAFGCFEDQDDVDQRDVQLLKDLFHLDTREDASLLDGLDVRGVRELFQREGFEGKCAMADRLWNFVLVADESVLKDIASRESIVKAMSLGWYEGFSGWGWMRIPTSYLLDLWIFLSRSGNTKSALGFMGPEKDLDTYVWPGDVSLEATGCFSEVRLLLFHYTGQRWNSGILRKIQRF</sequence>
<protein>
    <submittedName>
        <fullName evidence="1">Uncharacterized protein</fullName>
    </submittedName>
</protein>
<dbReference type="AlphaFoldDB" id="X0H051"/>
<reference evidence="1" key="2">
    <citation type="submission" date="2012-05" db="EMBL/GenBank/DDBJ databases">
        <title>The Genome Annotation of Fusarium oxysporum PHW808.</title>
        <authorList>
            <consortium name="The Broad Institute Genomics Platform"/>
            <person name="Ma L.-J."/>
            <person name="Corby-Kistler H."/>
            <person name="Broz K."/>
            <person name="Gale L.R."/>
            <person name="Jonkers W."/>
            <person name="O'Donnell K."/>
            <person name="Ploetz R."/>
            <person name="Steinberg C."/>
            <person name="Schwartz D.C."/>
            <person name="VanEtten H."/>
            <person name="Zhou S."/>
            <person name="Young S.K."/>
            <person name="Zeng Q."/>
            <person name="Gargeya S."/>
            <person name="Fitzgerald M."/>
            <person name="Abouelleil A."/>
            <person name="Alvarado L."/>
            <person name="Chapman S.B."/>
            <person name="Gainer-Dewar J."/>
            <person name="Goldberg J."/>
            <person name="Griggs A."/>
            <person name="Gujja S."/>
            <person name="Hansen M."/>
            <person name="Howarth C."/>
            <person name="Imamovic A."/>
            <person name="Ireland A."/>
            <person name="Larimer J."/>
            <person name="McCowan C."/>
            <person name="Murphy C."/>
            <person name="Pearson M."/>
            <person name="Poon T.W."/>
            <person name="Priest M."/>
            <person name="Roberts A."/>
            <person name="Saif S."/>
            <person name="Shea T."/>
            <person name="Sykes S."/>
            <person name="Wortman J."/>
            <person name="Nusbaum C."/>
            <person name="Birren B."/>
        </authorList>
    </citation>
    <scope>NUCLEOTIDE SEQUENCE</scope>
    <source>
        <strain evidence="1">54008</strain>
    </source>
</reference>
<dbReference type="EMBL" id="JH658920">
    <property type="protein sequence ID" value="EXL69262.1"/>
    <property type="molecule type" value="Genomic_DNA"/>
</dbReference>
<accession>X0H051</accession>
<dbReference type="HOGENOM" id="CLU_071337_0_0_1"/>
<reference evidence="1" key="1">
    <citation type="submission" date="2011-11" db="EMBL/GenBank/DDBJ databases">
        <title>The Genome Sequence of Fusarium oxysporum PHW808.</title>
        <authorList>
            <consortium name="The Broad Institute Genome Sequencing Platform"/>
            <person name="Ma L.-J."/>
            <person name="Gale L.R."/>
            <person name="Schwartz D.C."/>
            <person name="Zhou S."/>
            <person name="Corby-Kistler H."/>
            <person name="Young S.K."/>
            <person name="Zeng Q."/>
            <person name="Gargeya S."/>
            <person name="Fitzgerald M."/>
            <person name="Haas B."/>
            <person name="Abouelleil A."/>
            <person name="Alvarado L."/>
            <person name="Arachchi H.M."/>
            <person name="Berlin A."/>
            <person name="Brown A."/>
            <person name="Chapman S.B."/>
            <person name="Chen Z."/>
            <person name="Dunbar C."/>
            <person name="Freedman E."/>
            <person name="Gearin G."/>
            <person name="Goldberg J."/>
            <person name="Griggs A."/>
            <person name="Gujja S."/>
            <person name="Heiman D."/>
            <person name="Howarth C."/>
            <person name="Larson L."/>
            <person name="Lui A."/>
            <person name="MacDonald P.J.P."/>
            <person name="Montmayeur A."/>
            <person name="Murphy C."/>
            <person name="Neiman D."/>
            <person name="Pearson M."/>
            <person name="Priest M."/>
            <person name="Roberts A."/>
            <person name="Saif S."/>
            <person name="Shea T."/>
            <person name="Shenoy N."/>
            <person name="Sisk P."/>
            <person name="Stolte C."/>
            <person name="Sykes S."/>
            <person name="Wortman J."/>
            <person name="Nusbaum C."/>
            <person name="Birren B."/>
        </authorList>
    </citation>
    <scope>NUCLEOTIDE SEQUENCE [LARGE SCALE GENOMIC DNA]</scope>
    <source>
        <strain evidence="1">54008</strain>
    </source>
</reference>
<dbReference type="Proteomes" id="UP000030676">
    <property type="component" value="Unassembled WGS sequence"/>
</dbReference>
<evidence type="ECO:0000313" key="1">
    <source>
        <dbReference type="EMBL" id="EXL69262.1"/>
    </source>
</evidence>
<gene>
    <name evidence="1" type="ORF">FOPG_14757</name>
</gene>